<evidence type="ECO:0000256" key="4">
    <source>
        <dbReference type="ARBA" id="ARBA00022679"/>
    </source>
</evidence>
<dbReference type="Pfam" id="PF13424">
    <property type="entry name" value="TPR_12"/>
    <property type="match status" value="1"/>
</dbReference>
<evidence type="ECO:0000256" key="8">
    <source>
        <dbReference type="PROSITE-ProRule" id="PRU00339"/>
    </source>
</evidence>
<evidence type="ECO:0000256" key="9">
    <source>
        <dbReference type="SAM" id="Phobius"/>
    </source>
</evidence>
<dbReference type="Pfam" id="PF02518">
    <property type="entry name" value="HATPase_c"/>
    <property type="match status" value="1"/>
</dbReference>
<evidence type="ECO:0000259" key="11">
    <source>
        <dbReference type="PROSITE" id="PS50109"/>
    </source>
</evidence>
<evidence type="ECO:0000256" key="5">
    <source>
        <dbReference type="ARBA" id="ARBA00022741"/>
    </source>
</evidence>
<keyword evidence="3" id="KW-0597">Phosphoprotein</keyword>
<gene>
    <name evidence="12" type="ORF">DXN05_13950</name>
</gene>
<dbReference type="InterPro" id="IPR005467">
    <property type="entry name" value="His_kinase_dom"/>
</dbReference>
<feature type="repeat" description="TPR" evidence="8">
    <location>
        <begin position="253"/>
        <end position="286"/>
    </location>
</feature>
<dbReference type="OrthoDB" id="1223659at2"/>
<keyword evidence="8" id="KW-0802">TPR repeat</keyword>
<evidence type="ECO:0000256" key="1">
    <source>
        <dbReference type="ARBA" id="ARBA00000085"/>
    </source>
</evidence>
<dbReference type="RefSeq" id="WP_116847873.1">
    <property type="nucleotide sequence ID" value="NZ_QTJU01000004.1"/>
</dbReference>
<keyword evidence="4" id="KW-0808">Transferase</keyword>
<dbReference type="SUPFAM" id="SSF55874">
    <property type="entry name" value="ATPase domain of HSP90 chaperone/DNA topoisomerase II/histidine kinase"/>
    <property type="match status" value="1"/>
</dbReference>
<name>A0A3E1NIL7_9BACT</name>
<dbReference type="Gene3D" id="3.30.565.10">
    <property type="entry name" value="Histidine kinase-like ATPase, C-terminal domain"/>
    <property type="match status" value="1"/>
</dbReference>
<keyword evidence="9" id="KW-1133">Transmembrane helix</keyword>
<dbReference type="SMART" id="SM00028">
    <property type="entry name" value="TPR"/>
    <property type="match status" value="3"/>
</dbReference>
<dbReference type="InterPro" id="IPR019734">
    <property type="entry name" value="TPR_rpt"/>
</dbReference>
<comment type="caution">
    <text evidence="12">The sequence shown here is derived from an EMBL/GenBank/DDBJ whole genome shotgun (WGS) entry which is preliminary data.</text>
</comment>
<dbReference type="SMART" id="SM00387">
    <property type="entry name" value="HATPase_c"/>
    <property type="match status" value="1"/>
</dbReference>
<dbReference type="EMBL" id="QTJU01000004">
    <property type="protein sequence ID" value="RFM27796.1"/>
    <property type="molecule type" value="Genomic_DNA"/>
</dbReference>
<dbReference type="PROSITE" id="PS50109">
    <property type="entry name" value="HIS_KIN"/>
    <property type="match status" value="1"/>
</dbReference>
<evidence type="ECO:0000256" key="2">
    <source>
        <dbReference type="ARBA" id="ARBA00012438"/>
    </source>
</evidence>
<protein>
    <recommendedName>
        <fullName evidence="2">histidine kinase</fullName>
        <ecNumber evidence="2">2.7.13.3</ecNumber>
    </recommendedName>
</protein>
<organism evidence="12 13">
    <name type="scientific">Deminuibacter soli</name>
    <dbReference type="NCBI Taxonomy" id="2291815"/>
    <lineage>
        <taxon>Bacteria</taxon>
        <taxon>Pseudomonadati</taxon>
        <taxon>Bacteroidota</taxon>
        <taxon>Chitinophagia</taxon>
        <taxon>Chitinophagales</taxon>
        <taxon>Chitinophagaceae</taxon>
        <taxon>Deminuibacter</taxon>
    </lineage>
</organism>
<dbReference type="Proteomes" id="UP000261284">
    <property type="component" value="Unassembled WGS sequence"/>
</dbReference>
<dbReference type="AlphaFoldDB" id="A0A3E1NIL7"/>
<dbReference type="EC" id="2.7.13.3" evidence="2"/>
<dbReference type="PANTHER" id="PTHR41523:SF8">
    <property type="entry name" value="ETHYLENE RESPONSE SENSOR PROTEIN"/>
    <property type="match status" value="1"/>
</dbReference>
<keyword evidence="9" id="KW-0472">Membrane</keyword>
<evidence type="ECO:0000313" key="12">
    <source>
        <dbReference type="EMBL" id="RFM27796.1"/>
    </source>
</evidence>
<keyword evidence="5" id="KW-0547">Nucleotide-binding</keyword>
<dbReference type="GO" id="GO:0004673">
    <property type="term" value="F:protein histidine kinase activity"/>
    <property type="evidence" value="ECO:0007669"/>
    <property type="project" value="UniProtKB-EC"/>
</dbReference>
<reference evidence="12 13" key="1">
    <citation type="submission" date="2018-08" db="EMBL/GenBank/DDBJ databases">
        <title>Chitinophagaceae sp. K23C18032701, a novel bacterium isolated from forest soil.</title>
        <authorList>
            <person name="Wang C."/>
        </authorList>
    </citation>
    <scope>NUCLEOTIDE SEQUENCE [LARGE SCALE GENOMIC DNA]</scope>
    <source>
        <strain evidence="12 13">K23C18032701</strain>
    </source>
</reference>
<evidence type="ECO:0000256" key="6">
    <source>
        <dbReference type="ARBA" id="ARBA00022777"/>
    </source>
</evidence>
<dbReference type="InterPro" id="IPR011990">
    <property type="entry name" value="TPR-like_helical_dom_sf"/>
</dbReference>
<evidence type="ECO:0000256" key="7">
    <source>
        <dbReference type="ARBA" id="ARBA00022840"/>
    </source>
</evidence>
<feature type="domain" description="Histidine kinase" evidence="11">
    <location>
        <begin position="550"/>
        <end position="745"/>
    </location>
</feature>
<dbReference type="InterPro" id="IPR011495">
    <property type="entry name" value="Sig_transdc_His_kin_sub2_dim/P"/>
</dbReference>
<feature type="repeat" description="TPR" evidence="8">
    <location>
        <begin position="211"/>
        <end position="244"/>
    </location>
</feature>
<evidence type="ECO:0000313" key="13">
    <source>
        <dbReference type="Proteomes" id="UP000261284"/>
    </source>
</evidence>
<comment type="catalytic activity">
    <reaction evidence="1">
        <text>ATP + protein L-histidine = ADP + protein N-phospho-L-histidine.</text>
        <dbReference type="EC" id="2.7.13.3"/>
    </reaction>
</comment>
<feature type="signal peptide" evidence="10">
    <location>
        <begin position="1"/>
        <end position="20"/>
    </location>
</feature>
<dbReference type="Gene3D" id="3.30.450.20">
    <property type="entry name" value="PAS domain"/>
    <property type="match status" value="1"/>
</dbReference>
<dbReference type="InterPro" id="IPR036890">
    <property type="entry name" value="HATPase_C_sf"/>
</dbReference>
<evidence type="ECO:0000256" key="10">
    <source>
        <dbReference type="SAM" id="SignalP"/>
    </source>
</evidence>
<dbReference type="PROSITE" id="PS50005">
    <property type="entry name" value="TPR"/>
    <property type="match status" value="2"/>
</dbReference>
<dbReference type="InterPro" id="IPR003594">
    <property type="entry name" value="HATPase_dom"/>
</dbReference>
<dbReference type="Gene3D" id="1.25.40.10">
    <property type="entry name" value="Tetratricopeptide repeat domain"/>
    <property type="match status" value="3"/>
</dbReference>
<accession>A0A3E1NIL7</accession>
<keyword evidence="6" id="KW-0418">Kinase</keyword>
<feature type="chain" id="PRO_5017640713" description="histidine kinase" evidence="10">
    <location>
        <begin position="21"/>
        <end position="749"/>
    </location>
</feature>
<feature type="transmembrane region" description="Helical" evidence="9">
    <location>
        <begin position="494"/>
        <end position="513"/>
    </location>
</feature>
<keyword evidence="13" id="KW-1185">Reference proteome</keyword>
<dbReference type="GO" id="GO:0005524">
    <property type="term" value="F:ATP binding"/>
    <property type="evidence" value="ECO:0007669"/>
    <property type="project" value="UniProtKB-KW"/>
</dbReference>
<dbReference type="Pfam" id="PF07568">
    <property type="entry name" value="HisKA_2"/>
    <property type="match status" value="1"/>
</dbReference>
<sequence>MSEKLTALAFLFLLAIPCLAQREFADEAQLNKTITTQRQVKDGSEKITVLLKASHWYSAQYPDTAAVQKALLYGQQALLIAAKTADRKKLAEAYLQLSFVKQLQRDYITGKRYADSAVHLFEPLNNPDETGEAYVMLWSNSSLTGMPYPQRITLLEKAAALFHSAGNNKREAQCYEEIGDLLQLEGNPGAALAMLKKSLTLYQLTNTTAIHGLYSLLGNVYSMLGDYKEAVQYGLMAVKTMEDSGDTTNSTLCAVYNRLGLVYKELNDLNHAAFYFHRSLDIAIRRNDPDEIFELTYNITGLFINSAEYDKARRFVFTMTRKYPEIETKYKPSIAILMITICQRLQLFDKAIAYCAQLEQELKNGVADFRVIQSAYTTLINCYIQTGNLTKAADYTALYKIFCNKMQIAAYTEDYHMVKFRIDSATGNYFSAIGNFQRSQEVKDSLFNEAKSRQITQMGIVYETEKKDKDIQLLKKETEFQQNNLRQTNIIKNITMGGVILLLIVISLLYHAYQLKQKTNSALQAHQKEIDLKNKSLENLVKEKDWLVKEIHHRVKNNLHMVVGLLASQTEFIKGQEALDAINESQNRVQAMSLIHQKLYQKEDLTTIDMPSYILELTEYLKSAFHKKNPVHFTLDIAKLELPLSHSVPLGLILNEAITNAIKYAFRDDRPGEIKISLKQLSNTRYSLVIKDDGMGLPPAFNLQQNSSLGITLMQGLTEDIGGTLKIYSNNGVQVELLFNLPEPASRVS</sequence>
<keyword evidence="10" id="KW-0732">Signal</keyword>
<proteinExistence type="predicted"/>
<keyword evidence="9" id="KW-0812">Transmembrane</keyword>
<dbReference type="SUPFAM" id="SSF48452">
    <property type="entry name" value="TPR-like"/>
    <property type="match status" value="2"/>
</dbReference>
<keyword evidence="7" id="KW-0067">ATP-binding</keyword>
<evidence type="ECO:0000256" key="3">
    <source>
        <dbReference type="ARBA" id="ARBA00022553"/>
    </source>
</evidence>
<dbReference type="PANTHER" id="PTHR41523">
    <property type="entry name" value="TWO-COMPONENT SYSTEM SENSOR PROTEIN"/>
    <property type="match status" value="1"/>
</dbReference>